<feature type="region of interest" description="Disordered" evidence="1">
    <location>
        <begin position="316"/>
        <end position="401"/>
    </location>
</feature>
<feature type="region of interest" description="Disordered" evidence="1">
    <location>
        <begin position="566"/>
        <end position="613"/>
    </location>
</feature>
<feature type="compositionally biased region" description="Basic and acidic residues" evidence="1">
    <location>
        <begin position="811"/>
        <end position="828"/>
    </location>
</feature>
<dbReference type="InParanoid" id="A0A1Y2GUX4"/>
<keyword evidence="2" id="KW-1133">Transmembrane helix</keyword>
<feature type="compositionally biased region" description="Low complexity" evidence="1">
    <location>
        <begin position="600"/>
        <end position="612"/>
    </location>
</feature>
<feature type="compositionally biased region" description="Polar residues" evidence="1">
    <location>
        <begin position="580"/>
        <end position="590"/>
    </location>
</feature>
<feature type="compositionally biased region" description="Polar residues" evidence="1">
    <location>
        <begin position="336"/>
        <end position="374"/>
    </location>
</feature>
<feature type="region of interest" description="Disordered" evidence="1">
    <location>
        <begin position="797"/>
        <end position="836"/>
    </location>
</feature>
<proteinExistence type="predicted"/>
<feature type="transmembrane region" description="Helical" evidence="2">
    <location>
        <begin position="37"/>
        <end position="56"/>
    </location>
</feature>
<name>A0A1Y2GUX4_9FUNG</name>
<feature type="transmembrane region" description="Helical" evidence="2">
    <location>
        <begin position="12"/>
        <end position="30"/>
    </location>
</feature>
<evidence type="ECO:0000256" key="2">
    <source>
        <dbReference type="SAM" id="Phobius"/>
    </source>
</evidence>
<dbReference type="AlphaFoldDB" id="A0A1Y2GUX4"/>
<dbReference type="GeneID" id="33569484"/>
<feature type="compositionally biased region" description="Polar residues" evidence="1">
    <location>
        <begin position="534"/>
        <end position="550"/>
    </location>
</feature>
<feature type="region of interest" description="Disordered" evidence="1">
    <location>
        <begin position="530"/>
        <end position="550"/>
    </location>
</feature>
<dbReference type="EMBL" id="MCFF01000010">
    <property type="protein sequence ID" value="ORZ22835.1"/>
    <property type="molecule type" value="Genomic_DNA"/>
</dbReference>
<reference evidence="3 4" key="1">
    <citation type="submission" date="2016-07" db="EMBL/GenBank/DDBJ databases">
        <title>Pervasive Adenine N6-methylation of Active Genes in Fungi.</title>
        <authorList>
            <consortium name="DOE Joint Genome Institute"/>
            <person name="Mondo S.J."/>
            <person name="Dannebaum R.O."/>
            <person name="Kuo R.C."/>
            <person name="Labutti K."/>
            <person name="Haridas S."/>
            <person name="Kuo A."/>
            <person name="Salamov A."/>
            <person name="Ahrendt S.R."/>
            <person name="Lipzen A."/>
            <person name="Sullivan W."/>
            <person name="Andreopoulos W.B."/>
            <person name="Clum A."/>
            <person name="Lindquist E."/>
            <person name="Daum C."/>
            <person name="Ramamoorthy G.K."/>
            <person name="Gryganskyi A."/>
            <person name="Culley D."/>
            <person name="Magnuson J.K."/>
            <person name="James T.Y."/>
            <person name="O'Malley M.A."/>
            <person name="Stajich J.E."/>
            <person name="Spatafora J.W."/>
            <person name="Visel A."/>
            <person name="Grigoriev I.V."/>
        </authorList>
    </citation>
    <scope>NUCLEOTIDE SEQUENCE [LARGE SCALE GENOMIC DNA]</scope>
    <source>
        <strain evidence="3 4">NRRL 3116</strain>
    </source>
</reference>
<feature type="transmembrane region" description="Helical" evidence="2">
    <location>
        <begin position="68"/>
        <end position="90"/>
    </location>
</feature>
<feature type="compositionally biased region" description="Low complexity" evidence="1">
    <location>
        <begin position="765"/>
        <end position="776"/>
    </location>
</feature>
<comment type="caution">
    <text evidence="3">The sequence shown here is derived from an EMBL/GenBank/DDBJ whole genome shotgun (WGS) entry which is preliminary data.</text>
</comment>
<gene>
    <name evidence="3" type="ORF">BCR41DRAFT_385111</name>
</gene>
<organism evidence="3 4">
    <name type="scientific">Lobosporangium transversale</name>
    <dbReference type="NCBI Taxonomy" id="64571"/>
    <lineage>
        <taxon>Eukaryota</taxon>
        <taxon>Fungi</taxon>
        <taxon>Fungi incertae sedis</taxon>
        <taxon>Mucoromycota</taxon>
        <taxon>Mortierellomycotina</taxon>
        <taxon>Mortierellomycetes</taxon>
        <taxon>Mortierellales</taxon>
        <taxon>Mortierellaceae</taxon>
        <taxon>Lobosporangium</taxon>
    </lineage>
</organism>
<feature type="transmembrane region" description="Helical" evidence="2">
    <location>
        <begin position="247"/>
        <end position="268"/>
    </location>
</feature>
<keyword evidence="2" id="KW-0812">Transmembrane</keyword>
<feature type="non-terminal residue" evidence="3">
    <location>
        <position position="1"/>
    </location>
</feature>
<protein>
    <submittedName>
        <fullName evidence="3">Uncharacterized protein</fullName>
    </submittedName>
</protein>
<dbReference type="RefSeq" id="XP_021883389.1">
    <property type="nucleotide sequence ID" value="XM_022027641.1"/>
</dbReference>
<feature type="compositionally biased region" description="Low complexity" evidence="1">
    <location>
        <begin position="894"/>
        <end position="911"/>
    </location>
</feature>
<keyword evidence="2" id="KW-0472">Membrane</keyword>
<feature type="compositionally biased region" description="Polar residues" evidence="1">
    <location>
        <begin position="382"/>
        <end position="399"/>
    </location>
</feature>
<feature type="transmembrane region" description="Helical" evidence="2">
    <location>
        <begin position="102"/>
        <end position="126"/>
    </location>
</feature>
<dbReference type="OrthoDB" id="2407272at2759"/>
<accession>A0A1Y2GUX4</accession>
<evidence type="ECO:0000256" key="1">
    <source>
        <dbReference type="SAM" id="MobiDB-lite"/>
    </source>
</evidence>
<dbReference type="Proteomes" id="UP000193648">
    <property type="component" value="Unassembled WGS sequence"/>
</dbReference>
<sequence>MGLNLGADTSYLVATIYLTFLFTVAVMMSLRARTRLRAFACFLTYVGLTIAIIGLLRAKAYLSPGWYWAWNFLGEGLAVVALTLTIVSVGSGFYPMAGKRNLYWRLSMILISIYGFLSLVNVALYVNEKLYPRLIDGPAVLQLRKDIVNVGFQSVTALAYELKKTQTMNLIPKFDTGLYGAQDWRQLCWSEREMFSRPEVAFYLAHQYLMIATCLWSCMYLFVPLVMHHRHGPIGRPVDSDMMAVGVWYLSCIMLLAIVYTSLNIMYIAKPEYIFQQQMQALDLCVRITIGPIFFLPAPGFLLRFYREHFKKFRSHNSNSARNGGGTGRNMGSGNQDNGSFTNDSNALASFPQPSISLDDTRIGSSRTDGSATRCSFDMSPDKTTSTQHKLQDPTSPKSIYNPMKIFQSRERGTSVESSRVLNKDFECGSSSQSQYEDRSESFHLPYYSSSSHNTDTVNLALMDSSRHCPTSTLDSYNSNVNESEKSKKTYCDQSQVKSSVILEAPQTSQTLQTLQPILTEEHLRTAASRNGAFATSSRPDMEYTQNGSKSHQEYNNMFARDLESKDNTTKSEQIGEHGSQGSKNMSSSDCTKDKLNKMSSDNNDGVSVSDSIPSLDTPIEQLTGLQRQLAEHRSALLPKVLAYQAYHEDRATAEPFDRTFQLPSVNPYCLDSPRPSINEARTLSDLPTRLSSDGLSKVDKNALSSTSLSPSSTATGGFTSRLGLGIDLEAKSPSHIIDPSLWSTPPVSARSNFSSEIDNSYNITSTGSGSNSSHSNNKHRDSKSVDGFKAVFKAFNGGDRSGNSKSSQAAHDHKDRSGSYHNRRTDGPPDPSQSPIAATVEELAQLSVVKKRDDEIQRGPLALDYTDPYDHRPGKRTQGRGPGYNTITSENAKSSSTVSKPSSTPSLGSSKSRDSLSKHSGSSYFSYKDKDKEKEGSSRPTSPGSKKPSSKQSAAAGSISSRASRSKSDLPVYREGVETSPRTPAFDVPFLFNSLSDVSSAESPVSPPAIQRALCVISRKPVAVPKHYKELNNTLRTT</sequence>
<keyword evidence="4" id="KW-1185">Reference proteome</keyword>
<feature type="region of interest" description="Disordered" evidence="1">
    <location>
        <begin position="860"/>
        <end position="981"/>
    </location>
</feature>
<evidence type="ECO:0000313" key="3">
    <source>
        <dbReference type="EMBL" id="ORZ22835.1"/>
    </source>
</evidence>
<feature type="compositionally biased region" description="Low complexity" evidence="1">
    <location>
        <begin position="939"/>
        <end position="964"/>
    </location>
</feature>
<feature type="region of interest" description="Disordered" evidence="1">
    <location>
        <begin position="765"/>
        <end position="785"/>
    </location>
</feature>
<feature type="compositionally biased region" description="Basic and acidic residues" evidence="1">
    <location>
        <begin position="928"/>
        <end position="938"/>
    </location>
</feature>
<feature type="compositionally biased region" description="Basic and acidic residues" evidence="1">
    <location>
        <begin position="566"/>
        <end position="576"/>
    </location>
</feature>
<feature type="transmembrane region" description="Helical" evidence="2">
    <location>
        <begin position="200"/>
        <end position="226"/>
    </location>
</feature>
<evidence type="ECO:0000313" key="4">
    <source>
        <dbReference type="Proteomes" id="UP000193648"/>
    </source>
</evidence>